<dbReference type="SUPFAM" id="SSF49401">
    <property type="entry name" value="Bacterial adhesins"/>
    <property type="match status" value="1"/>
</dbReference>
<evidence type="ECO:0000313" key="6">
    <source>
        <dbReference type="Proteomes" id="UP000270487"/>
    </source>
</evidence>
<dbReference type="EMBL" id="LR134492">
    <property type="protein sequence ID" value="VEI73758.1"/>
    <property type="molecule type" value="Genomic_DNA"/>
</dbReference>
<dbReference type="Proteomes" id="UP000270487">
    <property type="component" value="Chromosome"/>
</dbReference>
<dbReference type="InterPro" id="IPR036937">
    <property type="entry name" value="Adhesion_dom_fimbrial_sf"/>
</dbReference>
<dbReference type="InterPro" id="IPR008966">
    <property type="entry name" value="Adhesion_dom_sf"/>
</dbReference>
<sequence length="383" mass="41260">MNSFTNGWLESIRSTLTNYSLHALLVVLVAYSSAGLALTCKIDVPVRTDAFPLQGGNITVGNELPLGSIIYRQNITSTKDYAKAPHGLCDGTGPHTDRQYLYLTKMPQSLSSWQGGTYSGKIYNTNIPGVGVVIARGNTGLNATAYQWYSETRASIGNIQVWTTITMLLIKTGNITPGTLNGSSLPTAVIRNDYTVANGSAVLYSWKPYTVNFSGSLRIISQTCSVPDYTVDLGSWDIFDMMSKGSSEWRDASIKMTNCPRFYGYINNAFNTVHLTGAISGLKYTGNAIGLKLSALYGNINAANGIVKLEPSNNTANGVGIQLASGNKASNTLFNLGTEQRIAVSNSANTSLTIPLVARYIKTENKVTPGKADSKVVFTINYY</sequence>
<organism evidence="5 6">
    <name type="scientific">Serratia fonticola</name>
    <dbReference type="NCBI Taxonomy" id="47917"/>
    <lineage>
        <taxon>Bacteria</taxon>
        <taxon>Pseudomonadati</taxon>
        <taxon>Pseudomonadota</taxon>
        <taxon>Gammaproteobacteria</taxon>
        <taxon>Enterobacterales</taxon>
        <taxon>Yersiniaceae</taxon>
        <taxon>Serratia</taxon>
    </lineage>
</organism>
<gene>
    <name evidence="5" type="ORF">NCTC13193_04325</name>
</gene>
<dbReference type="InterPro" id="IPR050263">
    <property type="entry name" value="Bact_Fimbrial_Adh_Pro"/>
</dbReference>
<reference evidence="5 6" key="1">
    <citation type="submission" date="2018-12" db="EMBL/GenBank/DDBJ databases">
        <authorList>
            <consortium name="Pathogen Informatics"/>
        </authorList>
    </citation>
    <scope>NUCLEOTIDE SEQUENCE [LARGE SCALE GENOMIC DNA]</scope>
    <source>
        <strain evidence="5 6">NCTC13193</strain>
    </source>
</reference>
<dbReference type="PANTHER" id="PTHR33420:SF3">
    <property type="entry name" value="FIMBRIAL SUBUNIT ELFA"/>
    <property type="match status" value="1"/>
</dbReference>
<dbReference type="Gene3D" id="2.60.40.3310">
    <property type="match status" value="1"/>
</dbReference>
<dbReference type="RefSeq" id="WP_141132731.1">
    <property type="nucleotide sequence ID" value="NZ_CAMISF010000002.1"/>
</dbReference>
<dbReference type="AlphaFoldDB" id="A0A3S4YBP3"/>
<evidence type="ECO:0000256" key="1">
    <source>
        <dbReference type="ARBA" id="ARBA00004561"/>
    </source>
</evidence>
<keyword evidence="3" id="KW-0732">Signal</keyword>
<dbReference type="GO" id="GO:0009289">
    <property type="term" value="C:pilus"/>
    <property type="evidence" value="ECO:0007669"/>
    <property type="project" value="UniProtKB-SubCell"/>
</dbReference>
<evidence type="ECO:0000256" key="4">
    <source>
        <dbReference type="ARBA" id="ARBA00023263"/>
    </source>
</evidence>
<dbReference type="PANTHER" id="PTHR33420">
    <property type="entry name" value="FIMBRIAL SUBUNIT ELFA-RELATED"/>
    <property type="match status" value="1"/>
</dbReference>
<evidence type="ECO:0000313" key="5">
    <source>
        <dbReference type="EMBL" id="VEI73758.1"/>
    </source>
</evidence>
<name>A0A3S4YBP3_SERFO</name>
<comment type="subcellular location">
    <subcellularLocation>
        <location evidence="1">Fimbrium</location>
    </subcellularLocation>
</comment>
<dbReference type="GO" id="GO:0043709">
    <property type="term" value="P:cell adhesion involved in single-species biofilm formation"/>
    <property type="evidence" value="ECO:0007669"/>
    <property type="project" value="TreeGrafter"/>
</dbReference>
<proteinExistence type="inferred from homology"/>
<comment type="similarity">
    <text evidence="2">Belongs to the fimbrial protein family.</text>
</comment>
<evidence type="ECO:0000256" key="3">
    <source>
        <dbReference type="ARBA" id="ARBA00022729"/>
    </source>
</evidence>
<evidence type="ECO:0000256" key="2">
    <source>
        <dbReference type="ARBA" id="ARBA00006671"/>
    </source>
</evidence>
<protein>
    <submittedName>
        <fullName evidence="5">Fimbrial protein</fullName>
    </submittedName>
</protein>
<dbReference type="Gene3D" id="2.60.40.1090">
    <property type="entry name" value="Fimbrial-type adhesion domain"/>
    <property type="match status" value="1"/>
</dbReference>
<accession>A0A3S4YBP3</accession>
<keyword evidence="4" id="KW-0281">Fimbrium</keyword>